<name>A0A4S8MNB9_DENBC</name>
<keyword evidence="2" id="KW-1133">Transmembrane helix</keyword>
<evidence type="ECO:0000313" key="4">
    <source>
        <dbReference type="Proteomes" id="UP000297245"/>
    </source>
</evidence>
<dbReference type="Proteomes" id="UP000297245">
    <property type="component" value="Unassembled WGS sequence"/>
</dbReference>
<dbReference type="AlphaFoldDB" id="A0A4S8MNB9"/>
<accession>A0A4S8MNB9</accession>
<keyword evidence="4" id="KW-1185">Reference proteome</keyword>
<evidence type="ECO:0000313" key="3">
    <source>
        <dbReference type="EMBL" id="THV04428.1"/>
    </source>
</evidence>
<organism evidence="3 4">
    <name type="scientific">Dendrothele bispora (strain CBS 962.96)</name>
    <dbReference type="NCBI Taxonomy" id="1314807"/>
    <lineage>
        <taxon>Eukaryota</taxon>
        <taxon>Fungi</taxon>
        <taxon>Dikarya</taxon>
        <taxon>Basidiomycota</taxon>
        <taxon>Agaricomycotina</taxon>
        <taxon>Agaricomycetes</taxon>
        <taxon>Agaricomycetidae</taxon>
        <taxon>Agaricales</taxon>
        <taxon>Agaricales incertae sedis</taxon>
        <taxon>Dendrothele</taxon>
    </lineage>
</organism>
<protein>
    <submittedName>
        <fullName evidence="3">Uncharacterized protein</fullName>
    </submittedName>
</protein>
<feature type="transmembrane region" description="Helical" evidence="2">
    <location>
        <begin position="174"/>
        <end position="195"/>
    </location>
</feature>
<dbReference type="EMBL" id="ML179056">
    <property type="protein sequence ID" value="THV04428.1"/>
    <property type="molecule type" value="Genomic_DNA"/>
</dbReference>
<feature type="compositionally biased region" description="Polar residues" evidence="1">
    <location>
        <begin position="24"/>
        <end position="38"/>
    </location>
</feature>
<sequence length="209" mass="23602">MSSRFSSDSSETSPSLLSKLSRAVTRNSPPTNRPANNHSVDDFFGWRPSTSQDNDSIQDHKAPAFPPEFDVFSRSESQLSWLPSYHFHDKRPVYHYTCQPEPVTLAMYLFKLGFLFPPFWILGSLVLIAPLRPYTDSAPTSALPTSWLPEKTEGARHQITRRLRKVELKWAKRCLFALVFVVSASGLGIGIWMLFRVTSGLKKLSSPSV</sequence>
<keyword evidence="2" id="KW-0472">Membrane</keyword>
<feature type="region of interest" description="Disordered" evidence="1">
    <location>
        <begin position="1"/>
        <end position="45"/>
    </location>
</feature>
<feature type="compositionally biased region" description="Low complexity" evidence="1">
    <location>
        <begin position="1"/>
        <end position="21"/>
    </location>
</feature>
<evidence type="ECO:0000256" key="2">
    <source>
        <dbReference type="SAM" id="Phobius"/>
    </source>
</evidence>
<proteinExistence type="predicted"/>
<dbReference type="OrthoDB" id="3358294at2759"/>
<feature type="transmembrane region" description="Helical" evidence="2">
    <location>
        <begin position="105"/>
        <end position="128"/>
    </location>
</feature>
<gene>
    <name evidence="3" type="ORF">K435DRAFT_746813</name>
</gene>
<evidence type="ECO:0000256" key="1">
    <source>
        <dbReference type="SAM" id="MobiDB-lite"/>
    </source>
</evidence>
<reference evidence="3 4" key="1">
    <citation type="journal article" date="2019" name="Nat. Ecol. Evol.">
        <title>Megaphylogeny resolves global patterns of mushroom evolution.</title>
        <authorList>
            <person name="Varga T."/>
            <person name="Krizsan K."/>
            <person name="Foldi C."/>
            <person name="Dima B."/>
            <person name="Sanchez-Garcia M."/>
            <person name="Sanchez-Ramirez S."/>
            <person name="Szollosi G.J."/>
            <person name="Szarkandi J.G."/>
            <person name="Papp V."/>
            <person name="Albert L."/>
            <person name="Andreopoulos W."/>
            <person name="Angelini C."/>
            <person name="Antonin V."/>
            <person name="Barry K.W."/>
            <person name="Bougher N.L."/>
            <person name="Buchanan P."/>
            <person name="Buyck B."/>
            <person name="Bense V."/>
            <person name="Catcheside P."/>
            <person name="Chovatia M."/>
            <person name="Cooper J."/>
            <person name="Damon W."/>
            <person name="Desjardin D."/>
            <person name="Finy P."/>
            <person name="Geml J."/>
            <person name="Haridas S."/>
            <person name="Hughes K."/>
            <person name="Justo A."/>
            <person name="Karasinski D."/>
            <person name="Kautmanova I."/>
            <person name="Kiss B."/>
            <person name="Kocsube S."/>
            <person name="Kotiranta H."/>
            <person name="LaButti K.M."/>
            <person name="Lechner B.E."/>
            <person name="Liimatainen K."/>
            <person name="Lipzen A."/>
            <person name="Lukacs Z."/>
            <person name="Mihaltcheva S."/>
            <person name="Morgado L.N."/>
            <person name="Niskanen T."/>
            <person name="Noordeloos M.E."/>
            <person name="Ohm R.A."/>
            <person name="Ortiz-Santana B."/>
            <person name="Ovrebo C."/>
            <person name="Racz N."/>
            <person name="Riley R."/>
            <person name="Savchenko A."/>
            <person name="Shiryaev A."/>
            <person name="Soop K."/>
            <person name="Spirin V."/>
            <person name="Szebenyi C."/>
            <person name="Tomsovsky M."/>
            <person name="Tulloss R.E."/>
            <person name="Uehling J."/>
            <person name="Grigoriev I.V."/>
            <person name="Vagvolgyi C."/>
            <person name="Papp T."/>
            <person name="Martin F.M."/>
            <person name="Miettinen O."/>
            <person name="Hibbett D.S."/>
            <person name="Nagy L.G."/>
        </authorList>
    </citation>
    <scope>NUCLEOTIDE SEQUENCE [LARGE SCALE GENOMIC DNA]</scope>
    <source>
        <strain evidence="3 4">CBS 962.96</strain>
    </source>
</reference>
<keyword evidence="2" id="KW-0812">Transmembrane</keyword>